<dbReference type="Proteomes" id="UP001604336">
    <property type="component" value="Unassembled WGS sequence"/>
</dbReference>
<gene>
    <name evidence="11" type="ORF">Adt_24699</name>
</gene>
<dbReference type="AlphaFoldDB" id="A0ABD1SHK9"/>
<dbReference type="PANTHER" id="PTHR12317">
    <property type="entry name" value="DIACYLGLYCEROL O-ACYLTRANSFERASE"/>
    <property type="match status" value="1"/>
</dbReference>
<evidence type="ECO:0000256" key="9">
    <source>
        <dbReference type="ARBA" id="ARBA00023136"/>
    </source>
</evidence>
<evidence type="ECO:0000256" key="8">
    <source>
        <dbReference type="ARBA" id="ARBA00023098"/>
    </source>
</evidence>
<evidence type="ECO:0000256" key="10">
    <source>
        <dbReference type="ARBA" id="ARBA00023315"/>
    </source>
</evidence>
<dbReference type="Pfam" id="PF03982">
    <property type="entry name" value="DAGAT"/>
    <property type="match status" value="1"/>
</dbReference>
<dbReference type="GO" id="GO:0019432">
    <property type="term" value="P:triglyceride biosynthetic process"/>
    <property type="evidence" value="ECO:0007669"/>
    <property type="project" value="UniProtKB-ARBA"/>
</dbReference>
<keyword evidence="3" id="KW-0444">Lipid biosynthesis</keyword>
<evidence type="ECO:0000256" key="7">
    <source>
        <dbReference type="ARBA" id="ARBA00022989"/>
    </source>
</evidence>
<evidence type="ECO:0000256" key="5">
    <source>
        <dbReference type="ARBA" id="ARBA00022692"/>
    </source>
</evidence>
<reference evidence="12" key="1">
    <citation type="submission" date="2024-07" db="EMBL/GenBank/DDBJ databases">
        <title>Two chromosome-level genome assemblies of Korean endemic species Abeliophyllum distichum and Forsythia ovata (Oleaceae).</title>
        <authorList>
            <person name="Jang H."/>
        </authorList>
    </citation>
    <scope>NUCLEOTIDE SEQUENCE [LARGE SCALE GENOMIC DNA]</scope>
</reference>
<dbReference type="GO" id="GO:0005789">
    <property type="term" value="C:endoplasmic reticulum membrane"/>
    <property type="evidence" value="ECO:0007669"/>
    <property type="project" value="UniProtKB-SubCell"/>
</dbReference>
<comment type="similarity">
    <text evidence="2">Belongs to the diacylglycerol acyltransferase family.</text>
</comment>
<evidence type="ECO:0000256" key="1">
    <source>
        <dbReference type="ARBA" id="ARBA00004477"/>
    </source>
</evidence>
<evidence type="ECO:0000256" key="2">
    <source>
        <dbReference type="ARBA" id="ARBA00005420"/>
    </source>
</evidence>
<dbReference type="InterPro" id="IPR007130">
    <property type="entry name" value="DAGAT"/>
</dbReference>
<sequence length="120" mass="13780">MITPSDHFFPRNSVVLQELTKSGLLSDVYNWWKPSGKLFFEFSRAIKFTPIFFWGVLGSPLPLRHPMHVVVGRPIVPKKIPQPTLEEVAEVHGRFVEALQDLFERHKARAGYGDVQLKIL</sequence>
<organism evidence="11 12">
    <name type="scientific">Abeliophyllum distichum</name>
    <dbReference type="NCBI Taxonomy" id="126358"/>
    <lineage>
        <taxon>Eukaryota</taxon>
        <taxon>Viridiplantae</taxon>
        <taxon>Streptophyta</taxon>
        <taxon>Embryophyta</taxon>
        <taxon>Tracheophyta</taxon>
        <taxon>Spermatophyta</taxon>
        <taxon>Magnoliopsida</taxon>
        <taxon>eudicotyledons</taxon>
        <taxon>Gunneridae</taxon>
        <taxon>Pentapetalae</taxon>
        <taxon>asterids</taxon>
        <taxon>lamiids</taxon>
        <taxon>Lamiales</taxon>
        <taxon>Oleaceae</taxon>
        <taxon>Forsythieae</taxon>
        <taxon>Abeliophyllum</taxon>
    </lineage>
</organism>
<comment type="caution">
    <text evidence="11">The sequence shown here is derived from an EMBL/GenBank/DDBJ whole genome shotgun (WGS) entry which is preliminary data.</text>
</comment>
<protein>
    <submittedName>
        <fullName evidence="11">Diacylglycerol O-acyltransferase 2</fullName>
    </submittedName>
</protein>
<keyword evidence="7" id="KW-1133">Transmembrane helix</keyword>
<keyword evidence="12" id="KW-1185">Reference proteome</keyword>
<comment type="subcellular location">
    <subcellularLocation>
        <location evidence="1">Endoplasmic reticulum membrane</location>
        <topology evidence="1">Multi-pass membrane protein</topology>
    </subcellularLocation>
</comment>
<keyword evidence="8" id="KW-0443">Lipid metabolism</keyword>
<evidence type="ECO:0000256" key="3">
    <source>
        <dbReference type="ARBA" id="ARBA00022516"/>
    </source>
</evidence>
<evidence type="ECO:0000256" key="6">
    <source>
        <dbReference type="ARBA" id="ARBA00022824"/>
    </source>
</evidence>
<keyword evidence="6" id="KW-0256">Endoplasmic reticulum</keyword>
<evidence type="ECO:0000313" key="11">
    <source>
        <dbReference type="EMBL" id="KAL2499149.1"/>
    </source>
</evidence>
<evidence type="ECO:0000256" key="4">
    <source>
        <dbReference type="ARBA" id="ARBA00022679"/>
    </source>
</evidence>
<evidence type="ECO:0000313" key="12">
    <source>
        <dbReference type="Proteomes" id="UP001604336"/>
    </source>
</evidence>
<keyword evidence="4" id="KW-0808">Transferase</keyword>
<dbReference type="EMBL" id="JBFOLK010000007">
    <property type="protein sequence ID" value="KAL2499149.1"/>
    <property type="molecule type" value="Genomic_DNA"/>
</dbReference>
<keyword evidence="10" id="KW-0012">Acyltransferase</keyword>
<keyword evidence="5" id="KW-0812">Transmembrane</keyword>
<dbReference type="GO" id="GO:0004144">
    <property type="term" value="F:diacylglycerol O-acyltransferase activity"/>
    <property type="evidence" value="ECO:0007669"/>
    <property type="project" value="UniProtKB-ARBA"/>
</dbReference>
<keyword evidence="9" id="KW-0472">Membrane</keyword>
<dbReference type="PANTHER" id="PTHR12317:SF63">
    <property type="entry name" value="DIACYLGLYCEROL O-ACYLTRANSFERASE 2"/>
    <property type="match status" value="1"/>
</dbReference>
<accession>A0ABD1SHK9</accession>
<proteinExistence type="inferred from homology"/>
<name>A0ABD1SHK9_9LAMI</name>